<sequence>MENEIQKHQIVIAGAGLVGLTLALLLAKKGQKVVLIDEKKQASVGSRAICFSRKTLEIFDKIDVADAVMKIGVRWHTGRIFFQDKEVDKFEVIPNNNAKFPSFINISQQDLEEILLKKALSEKYIDIKLNHTIHDLRRNEKVSNTDKGLDLNSIVLVNDTKEVEYYFNFLLACDGSKSPIRNLLGLQLEGERFEDEFLIIDFRMDSDFPSERWFWFSPLYDPESTILLHKQPHNIWRIDFKLGKNIDRNVIEDKIYLYNKIKNVVGDKEIEILWVSKYKFSCKMLPKFVYNSVVFAGDSAHVFSPFGARGANSGIQDADNLAWKLHEILNDNTANRLLNRYNSERTLAARQNLECTINSTLFISPPSKRAESVRNQLLIKASSNKDFRNKINCGRLSVPNMYNPLPDSEEGKWDSTERSPGNCAIDCFIESAKSYLVESLPYDFTILVSEGILTQEEKINLISNKVFFLEINLSIDKSLCESYELTSSSAYLFTPDQYILGRWKDFEISKVLILIHNYKRGKFNPRSKTKRSDQELIDFKIAKKLLSV</sequence>
<dbReference type="NCBIfam" id="NF006002">
    <property type="entry name" value="PRK08132.1"/>
    <property type="match status" value="1"/>
</dbReference>
<evidence type="ECO:0000259" key="4">
    <source>
        <dbReference type="Pfam" id="PF01494"/>
    </source>
</evidence>
<dbReference type="GO" id="GO:0071949">
    <property type="term" value="F:FAD binding"/>
    <property type="evidence" value="ECO:0007669"/>
    <property type="project" value="InterPro"/>
</dbReference>
<comment type="caution">
    <text evidence="5">The sequence shown here is derived from an EMBL/GenBank/DDBJ whole genome shotgun (WGS) entry which is preliminary data.</text>
</comment>
<organism evidence="5 6">
    <name type="scientific">Larkinella rosea</name>
    <dbReference type="NCBI Taxonomy" id="2025312"/>
    <lineage>
        <taxon>Bacteria</taxon>
        <taxon>Pseudomonadati</taxon>
        <taxon>Bacteroidota</taxon>
        <taxon>Cytophagia</taxon>
        <taxon>Cytophagales</taxon>
        <taxon>Spirosomataceae</taxon>
        <taxon>Larkinella</taxon>
    </lineage>
</organism>
<evidence type="ECO:0000256" key="2">
    <source>
        <dbReference type="ARBA" id="ARBA00022630"/>
    </source>
</evidence>
<dbReference type="SUPFAM" id="SSF51905">
    <property type="entry name" value="FAD/NAD(P)-binding domain"/>
    <property type="match status" value="1"/>
</dbReference>
<dbReference type="Pfam" id="PF01494">
    <property type="entry name" value="FAD_binding_3"/>
    <property type="match status" value="1"/>
</dbReference>
<dbReference type="AlphaFoldDB" id="A0A3P1BAR2"/>
<comment type="cofactor">
    <cofactor evidence="1">
        <name>FAD</name>
        <dbReference type="ChEBI" id="CHEBI:57692"/>
    </cofactor>
</comment>
<gene>
    <name evidence="5" type="ORF">EHT25_31005</name>
</gene>
<dbReference type="PRINTS" id="PR00420">
    <property type="entry name" value="RNGMNOXGNASE"/>
</dbReference>
<evidence type="ECO:0000256" key="1">
    <source>
        <dbReference type="ARBA" id="ARBA00001974"/>
    </source>
</evidence>
<dbReference type="OrthoDB" id="9766816at2"/>
<dbReference type="Proteomes" id="UP000271925">
    <property type="component" value="Unassembled WGS sequence"/>
</dbReference>
<keyword evidence="6" id="KW-1185">Reference proteome</keyword>
<evidence type="ECO:0000313" key="5">
    <source>
        <dbReference type="EMBL" id="RRA98099.1"/>
    </source>
</evidence>
<dbReference type="InterPro" id="IPR002938">
    <property type="entry name" value="FAD-bd"/>
</dbReference>
<dbReference type="EMBL" id="RQJO01000016">
    <property type="protein sequence ID" value="RRA98099.1"/>
    <property type="molecule type" value="Genomic_DNA"/>
</dbReference>
<evidence type="ECO:0000313" key="6">
    <source>
        <dbReference type="Proteomes" id="UP000271925"/>
    </source>
</evidence>
<dbReference type="RefSeq" id="WP_124879339.1">
    <property type="nucleotide sequence ID" value="NZ_RQJO01000016.1"/>
</dbReference>
<feature type="domain" description="FAD-binding" evidence="4">
    <location>
        <begin position="9"/>
        <end position="354"/>
    </location>
</feature>
<dbReference type="InterPro" id="IPR050641">
    <property type="entry name" value="RIFMO-like"/>
</dbReference>
<proteinExistence type="predicted"/>
<keyword evidence="3" id="KW-0274">FAD</keyword>
<keyword evidence="2" id="KW-0285">Flavoprotein</keyword>
<dbReference type="InterPro" id="IPR036188">
    <property type="entry name" value="FAD/NAD-bd_sf"/>
</dbReference>
<dbReference type="PANTHER" id="PTHR43004">
    <property type="entry name" value="TRK SYSTEM POTASSIUM UPTAKE PROTEIN"/>
    <property type="match status" value="1"/>
</dbReference>
<dbReference type="GO" id="GO:0016709">
    <property type="term" value="F:oxidoreductase activity, acting on paired donors, with incorporation or reduction of molecular oxygen, NAD(P)H as one donor, and incorporation of one atom of oxygen"/>
    <property type="evidence" value="ECO:0007669"/>
    <property type="project" value="UniProtKB-ARBA"/>
</dbReference>
<dbReference type="PANTHER" id="PTHR43004:SF19">
    <property type="entry name" value="BINDING MONOOXYGENASE, PUTATIVE (JCVI)-RELATED"/>
    <property type="match status" value="1"/>
</dbReference>
<evidence type="ECO:0000256" key="3">
    <source>
        <dbReference type="ARBA" id="ARBA00022827"/>
    </source>
</evidence>
<dbReference type="Gene3D" id="3.50.50.60">
    <property type="entry name" value="FAD/NAD(P)-binding domain"/>
    <property type="match status" value="1"/>
</dbReference>
<dbReference type="Gene3D" id="3.30.70.2450">
    <property type="match status" value="1"/>
</dbReference>
<reference evidence="5 6" key="1">
    <citation type="submission" date="2018-11" db="EMBL/GenBank/DDBJ databases">
        <authorList>
            <person name="Zhou Z."/>
            <person name="Wang G."/>
        </authorList>
    </citation>
    <scope>NUCLEOTIDE SEQUENCE [LARGE SCALE GENOMIC DNA]</scope>
    <source>
        <strain evidence="5 6">KCTC52004</strain>
    </source>
</reference>
<protein>
    <recommendedName>
        <fullName evidence="4">FAD-binding domain-containing protein</fullName>
    </recommendedName>
</protein>
<accession>A0A3P1BAR2</accession>
<name>A0A3P1BAR2_9BACT</name>